<dbReference type="PANTHER" id="PTHR32208">
    <property type="entry name" value="SECRETED PROTEIN-RELATED"/>
    <property type="match status" value="1"/>
</dbReference>
<dbReference type="Gene3D" id="2.130.10.80">
    <property type="entry name" value="Galactose oxidase/kelch, beta-propeller"/>
    <property type="match status" value="1"/>
</dbReference>
<dbReference type="PANTHER" id="PTHR32208:SF96">
    <property type="entry name" value="GLYOXAL OXIDASE"/>
    <property type="match status" value="1"/>
</dbReference>
<dbReference type="Pfam" id="PF09118">
    <property type="entry name" value="GO-like_E_set"/>
    <property type="match status" value="1"/>
</dbReference>
<sequence>MAPAVWSRLSSYLLVLSLASSTLAQATAAAPGQPTRTNAPIGGFEEIGDSIASAQQLFLGTVDKVYVVDKVEGNPTQINGHPAWAAEFALSTGKGRPMDVITNSFCAGGNVLGNGTWLNVGGNQAVTYGGLAAPSQTGGGAYDDPDGGRSMRLLDPTDDGKCDWRLSADLSTRRWYPTVETLEDGRAIILGGCANGGFVNDAGQTNPTYEFFPPAAGAKPINSPLLQNTLPANLFPLTWLLPSGLVFLQANWGTSLLDYKNQKEFALPDMPHAVRTYPASAGTAMLPLTPANNWTATILFCGGSNIASDRWKTDWNIAQYTASTSCVSITPDVSGNYKEEDDILEPRAMGNFINLPNGQLLYVNGAGTGVAGYGNDTWAIGQSYADNPVFTPAIYDPSAPAGKRWTRDGISASPIPRMYHSTAILLADGAVLISGSNPNADYNVGPNVKYPTEYRTEKFYPSYYNERRPEPQGLVTQLSYGGSYFNVTLTKDDLFGDSTNVQGAQVVLVRPGFSTHTMNMGQRMIQLENSYTTNADGSAVLHVSQMPPNPAIFPPGPTLMFVVVKGVPSVGVMVMVGSGQIETQKILTVSPLPASGGAATNTTSSDGSGTDKNHNVQASSAFGLSSTSDLALLPLLGVAVWTFLSMVTL</sequence>
<accession>A0AAD5YEZ3</accession>
<name>A0AAD5YEZ3_9APHY</name>
<evidence type="ECO:0000256" key="2">
    <source>
        <dbReference type="SAM" id="MobiDB-lite"/>
    </source>
</evidence>
<evidence type="ECO:0000256" key="1">
    <source>
        <dbReference type="ARBA" id="ARBA00022729"/>
    </source>
</evidence>
<evidence type="ECO:0000256" key="3">
    <source>
        <dbReference type="SAM" id="SignalP"/>
    </source>
</evidence>
<proteinExistence type="predicted"/>
<dbReference type="InterPro" id="IPR015202">
    <property type="entry name" value="GO-like_E_set"/>
</dbReference>
<feature type="signal peptide" evidence="3">
    <location>
        <begin position="1"/>
        <end position="24"/>
    </location>
</feature>
<organism evidence="6 7">
    <name type="scientific">Meripilus lineatus</name>
    <dbReference type="NCBI Taxonomy" id="2056292"/>
    <lineage>
        <taxon>Eukaryota</taxon>
        <taxon>Fungi</taxon>
        <taxon>Dikarya</taxon>
        <taxon>Basidiomycota</taxon>
        <taxon>Agaricomycotina</taxon>
        <taxon>Agaricomycetes</taxon>
        <taxon>Polyporales</taxon>
        <taxon>Meripilaceae</taxon>
        <taxon>Meripilus</taxon>
    </lineage>
</organism>
<dbReference type="InterPro" id="IPR013783">
    <property type="entry name" value="Ig-like_fold"/>
</dbReference>
<dbReference type="Gene3D" id="2.60.40.10">
    <property type="entry name" value="Immunoglobulins"/>
    <property type="match status" value="1"/>
</dbReference>
<gene>
    <name evidence="6" type="ORF">NLI96_g4231</name>
</gene>
<feature type="domain" description="Glyoxal oxidase N-terminal" evidence="4">
    <location>
        <begin position="137"/>
        <end position="463"/>
    </location>
</feature>
<dbReference type="AlphaFoldDB" id="A0AAD5YEZ3"/>
<feature type="compositionally biased region" description="Low complexity" evidence="2">
    <location>
        <begin position="594"/>
        <end position="608"/>
    </location>
</feature>
<evidence type="ECO:0000259" key="5">
    <source>
        <dbReference type="Pfam" id="PF09118"/>
    </source>
</evidence>
<dbReference type="EMBL" id="JANAWD010000121">
    <property type="protein sequence ID" value="KAJ3486444.1"/>
    <property type="molecule type" value="Genomic_DNA"/>
</dbReference>
<reference evidence="6" key="1">
    <citation type="submission" date="2022-07" db="EMBL/GenBank/DDBJ databases">
        <title>Genome Sequence of Physisporinus lineatus.</title>
        <authorList>
            <person name="Buettner E."/>
        </authorList>
    </citation>
    <scope>NUCLEOTIDE SEQUENCE</scope>
    <source>
        <strain evidence="6">VT162</strain>
    </source>
</reference>
<feature type="chain" id="PRO_5042273979" description="Glyoxal oxidase" evidence="3">
    <location>
        <begin position="25"/>
        <end position="649"/>
    </location>
</feature>
<evidence type="ECO:0000313" key="7">
    <source>
        <dbReference type="Proteomes" id="UP001212997"/>
    </source>
</evidence>
<keyword evidence="7" id="KW-1185">Reference proteome</keyword>
<dbReference type="InterPro" id="IPR014756">
    <property type="entry name" value="Ig_E-set"/>
</dbReference>
<dbReference type="InterPro" id="IPR011043">
    <property type="entry name" value="Gal_Oxase/kelch_b-propeller"/>
</dbReference>
<dbReference type="SUPFAM" id="SSF81296">
    <property type="entry name" value="E set domains"/>
    <property type="match status" value="1"/>
</dbReference>
<protein>
    <recommendedName>
        <fullName evidence="8">Glyoxal oxidase</fullName>
    </recommendedName>
</protein>
<feature type="domain" description="Galactose oxidase-like Early set" evidence="5">
    <location>
        <begin position="468"/>
        <end position="576"/>
    </location>
</feature>
<feature type="region of interest" description="Disordered" evidence="2">
    <location>
        <begin position="592"/>
        <end position="614"/>
    </location>
</feature>
<dbReference type="Pfam" id="PF07250">
    <property type="entry name" value="Glyoxal_oxid_N"/>
    <property type="match status" value="1"/>
</dbReference>
<comment type="caution">
    <text evidence="6">The sequence shown here is derived from an EMBL/GenBank/DDBJ whole genome shotgun (WGS) entry which is preliminary data.</text>
</comment>
<dbReference type="Proteomes" id="UP001212997">
    <property type="component" value="Unassembled WGS sequence"/>
</dbReference>
<keyword evidence="1 3" id="KW-0732">Signal</keyword>
<dbReference type="InterPro" id="IPR009880">
    <property type="entry name" value="Glyoxal_oxidase_N"/>
</dbReference>
<dbReference type="InterPro" id="IPR037293">
    <property type="entry name" value="Gal_Oxidase_central_sf"/>
</dbReference>
<evidence type="ECO:0000259" key="4">
    <source>
        <dbReference type="Pfam" id="PF07250"/>
    </source>
</evidence>
<dbReference type="CDD" id="cd02851">
    <property type="entry name" value="E_set_GO_C"/>
    <property type="match status" value="1"/>
</dbReference>
<evidence type="ECO:0008006" key="8">
    <source>
        <dbReference type="Google" id="ProtNLM"/>
    </source>
</evidence>
<evidence type="ECO:0000313" key="6">
    <source>
        <dbReference type="EMBL" id="KAJ3486444.1"/>
    </source>
</evidence>
<dbReference type="SUPFAM" id="SSF50965">
    <property type="entry name" value="Galactose oxidase, central domain"/>
    <property type="match status" value="1"/>
</dbReference>